<dbReference type="Proteomes" id="UP001189757">
    <property type="component" value="Unassembled WGS sequence"/>
</dbReference>
<name>A0ABM9KB19_9RALS</name>
<organism evidence="1 2">
    <name type="scientific">Ralstonia flaminis</name>
    <dbReference type="NCBI Taxonomy" id="3058597"/>
    <lineage>
        <taxon>Bacteria</taxon>
        <taxon>Pseudomonadati</taxon>
        <taxon>Pseudomonadota</taxon>
        <taxon>Betaproteobacteria</taxon>
        <taxon>Burkholderiales</taxon>
        <taxon>Burkholderiaceae</taxon>
        <taxon>Ralstonia</taxon>
    </lineage>
</organism>
<dbReference type="Pfam" id="PF05721">
    <property type="entry name" value="PhyH"/>
    <property type="match status" value="1"/>
</dbReference>
<dbReference type="Gene3D" id="2.60.120.620">
    <property type="entry name" value="q2cbj1_9rhob like domain"/>
    <property type="match status" value="1"/>
</dbReference>
<sequence length="236" mass="26222">MTTTYSEPFSKEQHSTYRASLDSTGFVILEEGVPSNMRESLLSEITRSYSPGQTKEEREDVAYKTSCRSMVDQAWERWKASDRQSLTLNQLAHLMLSTAEALLQPASNLWCGPLQIAVREAGHAFPAPHIDGYGLDDKTPSTPRAIVGVYLTGVESREDGALLIWPARRKEIADLLKEERHNDARNVAESCKASDQNAMEVLGKPGAMFIIDGNVPHGNAERANEGLRIAVYLRVY</sequence>
<protein>
    <recommendedName>
        <fullName evidence="3">Fe2OG dioxygenase domain-containing protein</fullName>
    </recommendedName>
</protein>
<dbReference type="EMBL" id="CATZLL010000022">
    <property type="protein sequence ID" value="CAJ0822455.1"/>
    <property type="molecule type" value="Genomic_DNA"/>
</dbReference>
<evidence type="ECO:0000313" key="2">
    <source>
        <dbReference type="Proteomes" id="UP001189757"/>
    </source>
</evidence>
<keyword evidence="2" id="KW-1185">Reference proteome</keyword>
<evidence type="ECO:0000313" key="1">
    <source>
        <dbReference type="EMBL" id="CAJ0822455.1"/>
    </source>
</evidence>
<dbReference type="SUPFAM" id="SSF51197">
    <property type="entry name" value="Clavaminate synthase-like"/>
    <property type="match status" value="1"/>
</dbReference>
<comment type="caution">
    <text evidence="1">The sequence shown here is derived from an EMBL/GenBank/DDBJ whole genome shotgun (WGS) entry which is preliminary data.</text>
</comment>
<dbReference type="InterPro" id="IPR008775">
    <property type="entry name" value="Phytyl_CoA_dOase-like"/>
</dbReference>
<proteinExistence type="predicted"/>
<reference evidence="1 2" key="1">
    <citation type="submission" date="2023-07" db="EMBL/GenBank/DDBJ databases">
        <authorList>
            <person name="Peeters C."/>
        </authorList>
    </citation>
    <scope>NUCLEOTIDE SEQUENCE [LARGE SCALE GENOMIC DNA]</scope>
    <source>
        <strain evidence="1 2">LMG 18101</strain>
    </source>
</reference>
<accession>A0ABM9KB19</accession>
<evidence type="ECO:0008006" key="3">
    <source>
        <dbReference type="Google" id="ProtNLM"/>
    </source>
</evidence>
<dbReference type="RefSeq" id="WP_316682794.1">
    <property type="nucleotide sequence ID" value="NZ_CATZLL010000022.1"/>
</dbReference>
<gene>
    <name evidence="1" type="ORF">LMG18101_05014</name>
</gene>